<gene>
    <name evidence="2" type="ORF">Prudu_83S000200</name>
</gene>
<dbReference type="AlphaFoldDB" id="A0A5H2XFY8"/>
<feature type="region of interest" description="Disordered" evidence="1">
    <location>
        <begin position="19"/>
        <end position="41"/>
    </location>
</feature>
<feature type="compositionally biased region" description="Polar residues" evidence="1">
    <location>
        <begin position="135"/>
        <end position="154"/>
    </location>
</feature>
<feature type="non-terminal residue" evidence="2">
    <location>
        <position position="1"/>
    </location>
</feature>
<evidence type="ECO:0000256" key="1">
    <source>
        <dbReference type="SAM" id="MobiDB-lite"/>
    </source>
</evidence>
<dbReference type="EMBL" id="AP020420">
    <property type="protein sequence ID" value="BBN67457.1"/>
    <property type="molecule type" value="Genomic_DNA"/>
</dbReference>
<reference evidence="2" key="1">
    <citation type="journal article" date="2019" name="Science">
        <title>Mutation of a bHLH transcription factor allowed almond domestication.</title>
        <authorList>
            <person name="Sanchez-Perez R."/>
            <person name="Pavan S."/>
            <person name="Mazzeo R."/>
            <person name="Moldovan C."/>
            <person name="Aiese Cigliano R."/>
            <person name="Del Cueto J."/>
            <person name="Ricciardi F."/>
            <person name="Lotti C."/>
            <person name="Ricciardi L."/>
            <person name="Dicenta F."/>
            <person name="Lopez-Marques R.L."/>
            <person name="Lindberg Moller B."/>
        </authorList>
    </citation>
    <scope>NUCLEOTIDE SEQUENCE</scope>
</reference>
<organism evidence="2">
    <name type="scientific">Prunus dulcis</name>
    <name type="common">Almond</name>
    <name type="synonym">Amygdalus dulcis</name>
    <dbReference type="NCBI Taxonomy" id="3755"/>
    <lineage>
        <taxon>Eukaryota</taxon>
        <taxon>Viridiplantae</taxon>
        <taxon>Streptophyta</taxon>
        <taxon>Embryophyta</taxon>
        <taxon>Tracheophyta</taxon>
        <taxon>Spermatophyta</taxon>
        <taxon>Magnoliopsida</taxon>
        <taxon>eudicotyledons</taxon>
        <taxon>Gunneridae</taxon>
        <taxon>Pentapetalae</taxon>
        <taxon>rosids</taxon>
        <taxon>fabids</taxon>
        <taxon>Rosales</taxon>
        <taxon>Rosaceae</taxon>
        <taxon>Amygdaloideae</taxon>
        <taxon>Amygdaleae</taxon>
        <taxon>Prunus</taxon>
    </lineage>
</organism>
<protein>
    <submittedName>
        <fullName evidence="2">Uncharacterized protein</fullName>
    </submittedName>
</protein>
<proteinExistence type="predicted"/>
<sequence>DRVGFDGLRIGVPDTPKSRTLGLGEEPLENPRSAIGDRGPHGFRIGRSNSLSLCKASEAKLNHRRDLQEVQLARTSIYIFLTTVGTQLQKQVAVNEHPCCLRYVSALDICVMSFGDAGTVSARIADQADYGLLNPASSRRAQESTTRPSPSSHATYKMGDSAEISAGVQRKF</sequence>
<feature type="region of interest" description="Disordered" evidence="1">
    <location>
        <begin position="135"/>
        <end position="172"/>
    </location>
</feature>
<name>A0A5H2XFY8_PRUDU</name>
<accession>A0A5H2XFY8</accession>
<evidence type="ECO:0000313" key="2">
    <source>
        <dbReference type="EMBL" id="BBN67457.1"/>
    </source>
</evidence>